<dbReference type="GO" id="GO:0031956">
    <property type="term" value="F:medium-chain fatty acid-CoA ligase activity"/>
    <property type="evidence" value="ECO:0007669"/>
    <property type="project" value="TreeGrafter"/>
</dbReference>
<dbReference type="Pfam" id="PF00501">
    <property type="entry name" value="AMP-binding"/>
    <property type="match status" value="1"/>
</dbReference>
<dbReference type="PANTHER" id="PTHR43201">
    <property type="entry name" value="ACYL-COA SYNTHETASE"/>
    <property type="match status" value="1"/>
</dbReference>
<dbReference type="Gene3D" id="3.40.50.12780">
    <property type="entry name" value="N-terminal domain of ligase-like"/>
    <property type="match status" value="1"/>
</dbReference>
<dbReference type="InterPro" id="IPR045851">
    <property type="entry name" value="AMP-bd_C_sf"/>
</dbReference>
<proteinExistence type="inferred from homology"/>
<evidence type="ECO:0000313" key="5">
    <source>
        <dbReference type="Proteomes" id="UP000196531"/>
    </source>
</evidence>
<comment type="similarity">
    <text evidence="1">Belongs to the ATP-dependent AMP-binding enzyme family.</text>
</comment>
<sequence length="451" mass="50587">MNHNFTETFLKASFSIDGISISKEDALNLSREVRELISNELKDPSIVYLQDDNPLRFCLTFFTLLDFGHAPIALAPDFNQVQKDHFLLNKKRSWLENGSFIKIAINGKSEIEFENSYACLTSGTTGSPKVCWLSTDGARFNASAHAKSLKLSKDHTLLQSLPLYHSFGIACYLWTVLELGCQLDFNTVFLGMKGLTKRVDAKTLKNAVLYASPAQLKFMLREKVAKPVTGVDIISFGGGEVLSADVIKLEDKFEDIKSFVTYGLTEAGPRVSTGPIDKERESGFIGCAFKEISVKVLTDADELKSSGLGKLCIKSPSLKQNQDEDETRDGYYITRDLVQITDDEIFFQSREHDLIKVGGVSIYAKDIEVVAREFEGLKDCLVFSKEHKMYGEIPILIAEGEVDKTELLIFLKDKLAVLQIPKKIHIVSEFPRHSLDKINRKKLFEIIEESS</sequence>
<dbReference type="GO" id="GO:0006631">
    <property type="term" value="P:fatty acid metabolic process"/>
    <property type="evidence" value="ECO:0007669"/>
    <property type="project" value="TreeGrafter"/>
</dbReference>
<dbReference type="CDD" id="cd04433">
    <property type="entry name" value="AFD_class_I"/>
    <property type="match status" value="1"/>
</dbReference>
<dbReference type="Proteomes" id="UP000196531">
    <property type="component" value="Unassembled WGS sequence"/>
</dbReference>
<dbReference type="InterPro" id="IPR000873">
    <property type="entry name" value="AMP-dep_synth/lig_dom"/>
</dbReference>
<evidence type="ECO:0000256" key="1">
    <source>
        <dbReference type="ARBA" id="ARBA00006432"/>
    </source>
</evidence>
<dbReference type="AlphaFoldDB" id="A0A1Y5F2B9"/>
<dbReference type="InterPro" id="IPR042099">
    <property type="entry name" value="ANL_N_sf"/>
</dbReference>
<accession>A0A1Y5F2B9</accession>
<evidence type="ECO:0000313" key="4">
    <source>
        <dbReference type="EMBL" id="OUR93571.1"/>
    </source>
</evidence>
<organism evidence="4 5">
    <name type="scientific">Halobacteriovorax marinus</name>
    <dbReference type="NCBI Taxonomy" id="97084"/>
    <lineage>
        <taxon>Bacteria</taxon>
        <taxon>Pseudomonadati</taxon>
        <taxon>Bdellovibrionota</taxon>
        <taxon>Bacteriovoracia</taxon>
        <taxon>Bacteriovoracales</taxon>
        <taxon>Halobacteriovoraceae</taxon>
        <taxon>Halobacteriovorax</taxon>
    </lineage>
</organism>
<dbReference type="Gene3D" id="3.30.300.30">
    <property type="match status" value="1"/>
</dbReference>
<protein>
    <recommendedName>
        <fullName evidence="3">AMP-dependent synthetase/ligase domain-containing protein</fullName>
    </recommendedName>
</protein>
<evidence type="ECO:0000259" key="3">
    <source>
        <dbReference type="Pfam" id="PF00501"/>
    </source>
</evidence>
<gene>
    <name evidence="4" type="ORF">A9Q84_19070</name>
</gene>
<keyword evidence="2" id="KW-0436">Ligase</keyword>
<evidence type="ECO:0000256" key="2">
    <source>
        <dbReference type="ARBA" id="ARBA00022598"/>
    </source>
</evidence>
<dbReference type="EMBL" id="MAAO01000015">
    <property type="protein sequence ID" value="OUR93571.1"/>
    <property type="molecule type" value="Genomic_DNA"/>
</dbReference>
<reference evidence="5" key="1">
    <citation type="journal article" date="2017" name="Proc. Natl. Acad. Sci. U.S.A.">
        <title>Simulation of Deepwater Horizon oil plume reveals substrate specialization within a complex community of hydrocarbon-degraders.</title>
        <authorList>
            <person name="Hu P."/>
            <person name="Dubinsky E.A."/>
            <person name="Probst A.J."/>
            <person name="Wang J."/>
            <person name="Sieber C.M.K."/>
            <person name="Tom L.M."/>
            <person name="Gardinali P."/>
            <person name="Banfield J.F."/>
            <person name="Atlas R.M."/>
            <person name="Andersen G.L."/>
        </authorList>
    </citation>
    <scope>NUCLEOTIDE SEQUENCE [LARGE SCALE GENOMIC DNA]</scope>
</reference>
<dbReference type="PANTHER" id="PTHR43201:SF5">
    <property type="entry name" value="MEDIUM-CHAIN ACYL-COA LIGASE ACSF2, MITOCHONDRIAL"/>
    <property type="match status" value="1"/>
</dbReference>
<feature type="domain" description="AMP-dependent synthetase/ligase" evidence="3">
    <location>
        <begin position="117"/>
        <end position="318"/>
    </location>
</feature>
<comment type="caution">
    <text evidence="4">The sequence shown here is derived from an EMBL/GenBank/DDBJ whole genome shotgun (WGS) entry which is preliminary data.</text>
</comment>
<name>A0A1Y5F2B9_9BACT</name>
<dbReference type="SUPFAM" id="SSF56801">
    <property type="entry name" value="Acetyl-CoA synthetase-like"/>
    <property type="match status" value="1"/>
</dbReference>